<feature type="transmembrane region" description="Helical" evidence="6">
    <location>
        <begin position="186"/>
        <end position="212"/>
    </location>
</feature>
<feature type="transmembrane region" description="Helical" evidence="6">
    <location>
        <begin position="20"/>
        <end position="42"/>
    </location>
</feature>
<dbReference type="AlphaFoldDB" id="A0A5J4RGH9"/>
<comment type="caution">
    <text evidence="7">The sequence shown here is derived from an EMBL/GenBank/DDBJ whole genome shotgun (WGS) entry which is preliminary data.</text>
</comment>
<dbReference type="EMBL" id="SNRY01001265">
    <property type="protein sequence ID" value="KAA6332250.1"/>
    <property type="molecule type" value="Genomic_DNA"/>
</dbReference>
<feature type="transmembrane region" description="Helical" evidence="6">
    <location>
        <begin position="92"/>
        <end position="116"/>
    </location>
</feature>
<feature type="transmembrane region" description="Helical" evidence="6">
    <location>
        <begin position="128"/>
        <end position="147"/>
    </location>
</feature>
<evidence type="ECO:0000256" key="1">
    <source>
        <dbReference type="ARBA" id="ARBA00004651"/>
    </source>
</evidence>
<proteinExistence type="predicted"/>
<keyword evidence="5 6" id="KW-0472">Membrane</keyword>
<dbReference type="InterPro" id="IPR050833">
    <property type="entry name" value="Poly_Biosynth_Transport"/>
</dbReference>
<accession>A0A5J4RGH9</accession>
<feature type="transmembrane region" description="Helical" evidence="6">
    <location>
        <begin position="54"/>
        <end position="71"/>
    </location>
</feature>
<evidence type="ECO:0000313" key="7">
    <source>
        <dbReference type="EMBL" id="KAA6332250.1"/>
    </source>
</evidence>
<feature type="transmembrane region" description="Helical" evidence="6">
    <location>
        <begin position="391"/>
        <end position="410"/>
    </location>
</feature>
<evidence type="ECO:0008006" key="8">
    <source>
        <dbReference type="Google" id="ProtNLM"/>
    </source>
</evidence>
<evidence type="ECO:0000256" key="2">
    <source>
        <dbReference type="ARBA" id="ARBA00022475"/>
    </source>
</evidence>
<feature type="transmembrane region" description="Helical" evidence="6">
    <location>
        <begin position="154"/>
        <end position="174"/>
    </location>
</feature>
<feature type="transmembrane region" description="Helical" evidence="6">
    <location>
        <begin position="329"/>
        <end position="351"/>
    </location>
</feature>
<dbReference type="Pfam" id="PF01943">
    <property type="entry name" value="Polysacc_synt"/>
    <property type="match status" value="1"/>
</dbReference>
<dbReference type="PANTHER" id="PTHR30250:SF11">
    <property type="entry name" value="O-ANTIGEN TRANSPORTER-RELATED"/>
    <property type="match status" value="1"/>
</dbReference>
<reference evidence="7" key="1">
    <citation type="submission" date="2019-03" db="EMBL/GenBank/DDBJ databases">
        <title>Single cell metagenomics reveals metabolic interactions within the superorganism composed of flagellate Streblomastix strix and complex community of Bacteroidetes bacteria on its surface.</title>
        <authorList>
            <person name="Treitli S.C."/>
            <person name="Kolisko M."/>
            <person name="Husnik F."/>
            <person name="Keeling P."/>
            <person name="Hampl V."/>
        </authorList>
    </citation>
    <scope>NUCLEOTIDE SEQUENCE</scope>
    <source>
        <strain evidence="7">STM</strain>
    </source>
</reference>
<evidence type="ECO:0000256" key="4">
    <source>
        <dbReference type="ARBA" id="ARBA00022989"/>
    </source>
</evidence>
<feature type="transmembrane region" description="Helical" evidence="6">
    <location>
        <begin position="296"/>
        <end position="314"/>
    </location>
</feature>
<keyword evidence="2" id="KW-1003">Cell membrane</keyword>
<feature type="transmembrane region" description="Helical" evidence="6">
    <location>
        <begin position="363"/>
        <end position="385"/>
    </location>
</feature>
<dbReference type="GO" id="GO:0005886">
    <property type="term" value="C:plasma membrane"/>
    <property type="evidence" value="ECO:0007669"/>
    <property type="project" value="UniProtKB-SubCell"/>
</dbReference>
<keyword evidence="4 6" id="KW-1133">Transmembrane helix</keyword>
<dbReference type="PANTHER" id="PTHR30250">
    <property type="entry name" value="PST FAMILY PREDICTED COLANIC ACID TRANSPORTER"/>
    <property type="match status" value="1"/>
</dbReference>
<comment type="subcellular location">
    <subcellularLocation>
        <location evidence="1">Cell membrane</location>
        <topology evidence="1">Multi-pass membrane protein</topology>
    </subcellularLocation>
</comment>
<gene>
    <name evidence="7" type="ORF">EZS27_019222</name>
</gene>
<evidence type="ECO:0000256" key="6">
    <source>
        <dbReference type="SAM" id="Phobius"/>
    </source>
</evidence>
<sequence>MGIIKNLITQYRGKPLLLNIFYLSILLLFNYLLPLISFPFLFRVLGVEKYGLVAFSYSFVIFLTIFTDFGYNLSATREIAINREDKEKISKIFSNTIVSKFFLLIISFFIVCILFFTVTQFSSQKSVFFLMFGVVIGNCMFPVWFFQGMEKMKFVTITNIMAKLLSFVPIFIFVRSDSDLLLVPFFYSLGYISAGLISWVILFNQFHIIFTFPKLIAVVQSLKHSSQFFLSRLSVSVFTTCNTLLLGLVCGNVMVGYYSIAEKINDAFNCIIGPISQTLYPYMSSKTKNIKVYKRIFTFCTIVNVVLVVFVFLFSKKILLLVFNTSNPYSIIILWIFLIDCLFTVPSQLLGYPFLAALGHIKFTNYTVVMAAIMHIVCITILYYFDMISVYSIASIYVISELFIFLFRIWGVRKYVLKV</sequence>
<name>A0A5J4RGH9_9ZZZZ</name>
<evidence type="ECO:0000256" key="5">
    <source>
        <dbReference type="ARBA" id="ARBA00023136"/>
    </source>
</evidence>
<keyword evidence="3 6" id="KW-0812">Transmembrane</keyword>
<evidence type="ECO:0000256" key="3">
    <source>
        <dbReference type="ARBA" id="ARBA00022692"/>
    </source>
</evidence>
<dbReference type="InterPro" id="IPR002797">
    <property type="entry name" value="Polysacc_synth"/>
</dbReference>
<protein>
    <recommendedName>
        <fullName evidence="8">O-antigen transporter</fullName>
    </recommendedName>
</protein>
<organism evidence="7">
    <name type="scientific">termite gut metagenome</name>
    <dbReference type="NCBI Taxonomy" id="433724"/>
    <lineage>
        <taxon>unclassified sequences</taxon>
        <taxon>metagenomes</taxon>
        <taxon>organismal metagenomes</taxon>
    </lineage>
</organism>